<gene>
    <name evidence="2" type="ORF">BIT28_06010</name>
</gene>
<organism evidence="2 3">
    <name type="scientific">Photobacterium proteolyticum</name>
    <dbReference type="NCBI Taxonomy" id="1903952"/>
    <lineage>
        <taxon>Bacteria</taxon>
        <taxon>Pseudomonadati</taxon>
        <taxon>Pseudomonadota</taxon>
        <taxon>Gammaproteobacteria</taxon>
        <taxon>Vibrionales</taxon>
        <taxon>Vibrionaceae</taxon>
        <taxon>Photobacterium</taxon>
    </lineage>
</organism>
<dbReference type="STRING" id="1903952.BIT28_06010"/>
<keyword evidence="3" id="KW-1185">Reference proteome</keyword>
<feature type="signal peptide" evidence="1">
    <location>
        <begin position="1"/>
        <end position="18"/>
    </location>
</feature>
<proteinExistence type="predicted"/>
<dbReference type="RefSeq" id="WP_075766762.1">
    <property type="nucleotide sequence ID" value="NZ_MJIL01000090.1"/>
</dbReference>
<sequence>MYKNIPLLTLLIATSAQAYELQNLQGYYKSKSSIAYITNKINQNKVEFLNLDHAIKNLSVSNSPQQLSDITSLAAASSISPLLLTNFDYEGMVCVIEKDGAKVAFEIESSGTGCSFSIDNIHKVMAKKTDGSLVFFKRYGSGDKSQYYIEEIDASGNTMQSRYLFRFNGKLIGDWAIIKRSAGVYNIEHYSDYGDADTSLNKVGHKEYQWSEGFTFNGAIEVNAFSYTFGPTATVANVNKPYYWAIKDKVQVLDDTPIVELVSRYQKSTDNLNKVKDTYSTSSLDDLLSYNFNNANRLVGLSPDACMISQIKDGKSQIERFQGYVMGADCTNPPSDLSTYPKKVYGELENDGGKKIKPSELKASAIAVSTAVAKLSNNSVADLSEADFSAMKKRYDDAVAKYQSKLVSLEFWK</sequence>
<dbReference type="EMBL" id="MJIL01000090">
    <property type="protein sequence ID" value="OLQ72748.1"/>
    <property type="molecule type" value="Genomic_DNA"/>
</dbReference>
<evidence type="ECO:0000256" key="1">
    <source>
        <dbReference type="SAM" id="SignalP"/>
    </source>
</evidence>
<protein>
    <submittedName>
        <fullName evidence="2">Uncharacterized protein</fullName>
    </submittedName>
</protein>
<comment type="caution">
    <text evidence="2">The sequence shown here is derived from an EMBL/GenBank/DDBJ whole genome shotgun (WGS) entry which is preliminary data.</text>
</comment>
<dbReference type="AlphaFoldDB" id="A0A1Q9GEC6"/>
<evidence type="ECO:0000313" key="3">
    <source>
        <dbReference type="Proteomes" id="UP000186905"/>
    </source>
</evidence>
<feature type="chain" id="PRO_5013339685" evidence="1">
    <location>
        <begin position="19"/>
        <end position="413"/>
    </location>
</feature>
<keyword evidence="1" id="KW-0732">Signal</keyword>
<accession>A0A1Q9GEC6</accession>
<evidence type="ECO:0000313" key="2">
    <source>
        <dbReference type="EMBL" id="OLQ72748.1"/>
    </source>
</evidence>
<reference evidence="2 3" key="1">
    <citation type="submission" date="2016-09" db="EMBL/GenBank/DDBJ databases">
        <title>Photobacterium proteolyticum sp. nov. a protease producing bacterium isolated from ocean sediments of Laizhou Bay.</title>
        <authorList>
            <person name="Li Y."/>
        </authorList>
    </citation>
    <scope>NUCLEOTIDE SEQUENCE [LARGE SCALE GENOMIC DNA]</scope>
    <source>
        <strain evidence="2 3">13-12</strain>
    </source>
</reference>
<dbReference type="Proteomes" id="UP000186905">
    <property type="component" value="Unassembled WGS sequence"/>
</dbReference>
<name>A0A1Q9GEC6_9GAMM</name>
<dbReference type="OrthoDB" id="5828275at2"/>